<dbReference type="InterPro" id="IPR051240">
    <property type="entry name" value="Mito_RNA-Proc/Resp"/>
</dbReference>
<dbReference type="Pfam" id="PF13041">
    <property type="entry name" value="PPR_2"/>
    <property type="match status" value="1"/>
</dbReference>
<sequence>MITGARLVCRACTRSSGRHLRWPVVTAPRLDLARYSGTGSRIPFTNNSTPGSALPLHMPGDGPPIDLEQLQPQELHNEEEMVPGRPQGSAYSDPARRKHELKKFAAYFYKQEDERGKSFDSQMREFRTWLRMFSQAWKRLESKGVHTRSLPTRKIEQEDRKELKKLMRFRSVQEMREYWHAKPAGDRELSWPGIMTAALDLAPDRAADLLEATVERHLTPMYAVVDTLTFIVFRVFQLPDGLREKQQAALPGLLLHILRLDNWAPLPQWVIFRIITVCDTKTLAEISSEFHRCGPKLHYHTWLQIAGRLAKDVHYKLNAVGILARLVDRGDLFPYSPFHAALTTAIVSFPKVDAGGKPGLQQQSLPAIQAEVYERLVQSGITPNVVTYTAMIQGLCSNNRLSTAWKIYHVMRDEGHTPDPHVFSILIHGSKLAGDLQSTREVVAEASASEDTLKDPIIWNDLLDTILQAAIKESKTNRTAAPLIVPAFPSMLQLYARFFKLAPLQRLIPSDLIEHLTADERSSFVESWQWKDEAALLTSQLPESPIEELVEPGTDTLGIMLMGYLRSTGSLYNIVAFYSHFRDLFKSGDPVAASLLRANTLVYDAVIRSITEYEGSLRLAIDILNDMLKDAAAYAAAFPDRAPSITELALAMMEERAASAAASAAQPNDGGGDGGGKAFETSRAQERQRVLAAMAEAREDEVERGGRGEEWDGEQESRFSAATEFMRMRAELEGIGEGMEEVNHGWYITLSL</sequence>
<dbReference type="PANTHER" id="PTHR47933">
    <property type="entry name" value="PENTATRICOPEPTIDE REPEAT-CONTAINING PROTEIN 1, MITOCHONDRIAL"/>
    <property type="match status" value="1"/>
</dbReference>
<gene>
    <name evidence="4" type="ORF">BT67DRAFT_458086</name>
</gene>
<feature type="region of interest" description="Disordered" evidence="3">
    <location>
        <begin position="697"/>
        <end position="716"/>
    </location>
</feature>
<proteinExistence type="predicted"/>
<dbReference type="EMBL" id="MU853425">
    <property type="protein sequence ID" value="KAK4131327.1"/>
    <property type="molecule type" value="Genomic_DNA"/>
</dbReference>
<feature type="compositionally biased region" description="Basic and acidic residues" evidence="3">
    <location>
        <begin position="701"/>
        <end position="710"/>
    </location>
</feature>
<dbReference type="Proteomes" id="UP001304895">
    <property type="component" value="Unassembled WGS sequence"/>
</dbReference>
<dbReference type="InterPro" id="IPR011990">
    <property type="entry name" value="TPR-like_helical_dom_sf"/>
</dbReference>
<keyword evidence="5" id="KW-1185">Reference proteome</keyword>
<protein>
    <recommendedName>
        <fullName evidence="6">Pentatricopeptide repeat protein</fullName>
    </recommendedName>
</protein>
<evidence type="ECO:0008006" key="6">
    <source>
        <dbReference type="Google" id="ProtNLM"/>
    </source>
</evidence>
<dbReference type="NCBIfam" id="TIGR00756">
    <property type="entry name" value="PPR"/>
    <property type="match status" value="1"/>
</dbReference>
<dbReference type="Gene3D" id="1.25.40.10">
    <property type="entry name" value="Tetratricopeptide repeat domain"/>
    <property type="match status" value="1"/>
</dbReference>
<dbReference type="InterPro" id="IPR002885">
    <property type="entry name" value="PPR_rpt"/>
</dbReference>
<reference evidence="4" key="1">
    <citation type="journal article" date="2023" name="Mol. Phylogenet. Evol.">
        <title>Genome-scale phylogeny and comparative genomics of the fungal order Sordariales.</title>
        <authorList>
            <person name="Hensen N."/>
            <person name="Bonometti L."/>
            <person name="Westerberg I."/>
            <person name="Brannstrom I.O."/>
            <person name="Guillou S."/>
            <person name="Cros-Aarteil S."/>
            <person name="Calhoun S."/>
            <person name="Haridas S."/>
            <person name="Kuo A."/>
            <person name="Mondo S."/>
            <person name="Pangilinan J."/>
            <person name="Riley R."/>
            <person name="LaButti K."/>
            <person name="Andreopoulos B."/>
            <person name="Lipzen A."/>
            <person name="Chen C."/>
            <person name="Yan M."/>
            <person name="Daum C."/>
            <person name="Ng V."/>
            <person name="Clum A."/>
            <person name="Steindorff A."/>
            <person name="Ohm R.A."/>
            <person name="Martin F."/>
            <person name="Silar P."/>
            <person name="Natvig D.O."/>
            <person name="Lalanne C."/>
            <person name="Gautier V."/>
            <person name="Ament-Velasquez S.L."/>
            <person name="Kruys A."/>
            <person name="Hutchinson M.I."/>
            <person name="Powell A.J."/>
            <person name="Barry K."/>
            <person name="Miller A.N."/>
            <person name="Grigoriev I.V."/>
            <person name="Debuchy R."/>
            <person name="Gladieux P."/>
            <person name="Hiltunen Thoren M."/>
            <person name="Johannesson H."/>
        </authorList>
    </citation>
    <scope>NUCLEOTIDE SEQUENCE</scope>
    <source>
        <strain evidence="4">CBS 123565</strain>
    </source>
</reference>
<evidence type="ECO:0000256" key="2">
    <source>
        <dbReference type="PROSITE-ProRule" id="PRU00708"/>
    </source>
</evidence>
<comment type="caution">
    <text evidence="4">The sequence shown here is derived from an EMBL/GenBank/DDBJ whole genome shotgun (WGS) entry which is preliminary data.</text>
</comment>
<feature type="repeat" description="PPR" evidence="2">
    <location>
        <begin position="384"/>
        <end position="418"/>
    </location>
</feature>
<dbReference type="AlphaFoldDB" id="A0AAN6UE62"/>
<keyword evidence="1" id="KW-0677">Repeat</keyword>
<dbReference type="PROSITE" id="PS51375">
    <property type="entry name" value="PPR"/>
    <property type="match status" value="1"/>
</dbReference>
<evidence type="ECO:0000256" key="3">
    <source>
        <dbReference type="SAM" id="MobiDB-lite"/>
    </source>
</evidence>
<dbReference type="PANTHER" id="PTHR47933:SF45">
    <property type="entry name" value="PENTACOTRIPEPTIDE-REPEAT REGION OF PRORP DOMAIN-CONTAINING PROTEIN"/>
    <property type="match status" value="1"/>
</dbReference>
<evidence type="ECO:0000256" key="1">
    <source>
        <dbReference type="ARBA" id="ARBA00022737"/>
    </source>
</evidence>
<organism evidence="4 5">
    <name type="scientific">Trichocladium antarcticum</name>
    <dbReference type="NCBI Taxonomy" id="1450529"/>
    <lineage>
        <taxon>Eukaryota</taxon>
        <taxon>Fungi</taxon>
        <taxon>Dikarya</taxon>
        <taxon>Ascomycota</taxon>
        <taxon>Pezizomycotina</taxon>
        <taxon>Sordariomycetes</taxon>
        <taxon>Sordariomycetidae</taxon>
        <taxon>Sordariales</taxon>
        <taxon>Chaetomiaceae</taxon>
        <taxon>Trichocladium</taxon>
    </lineage>
</organism>
<reference evidence="4" key="2">
    <citation type="submission" date="2023-05" db="EMBL/GenBank/DDBJ databases">
        <authorList>
            <consortium name="Lawrence Berkeley National Laboratory"/>
            <person name="Steindorff A."/>
            <person name="Hensen N."/>
            <person name="Bonometti L."/>
            <person name="Westerberg I."/>
            <person name="Brannstrom I.O."/>
            <person name="Guillou S."/>
            <person name="Cros-Aarteil S."/>
            <person name="Calhoun S."/>
            <person name="Haridas S."/>
            <person name="Kuo A."/>
            <person name="Mondo S."/>
            <person name="Pangilinan J."/>
            <person name="Riley R."/>
            <person name="Labutti K."/>
            <person name="Andreopoulos B."/>
            <person name="Lipzen A."/>
            <person name="Chen C."/>
            <person name="Yanf M."/>
            <person name="Daum C."/>
            <person name="Ng V."/>
            <person name="Clum A."/>
            <person name="Ohm R."/>
            <person name="Martin F."/>
            <person name="Silar P."/>
            <person name="Natvig D."/>
            <person name="Lalanne C."/>
            <person name="Gautier V."/>
            <person name="Ament-Velasquez S.L."/>
            <person name="Kruys A."/>
            <person name="Hutchinson M.I."/>
            <person name="Powell A.J."/>
            <person name="Barry K."/>
            <person name="Miller A.N."/>
            <person name="Grigoriev I.V."/>
            <person name="Debuchy R."/>
            <person name="Gladieux P."/>
            <person name="Thoren M.H."/>
            <person name="Johannesson H."/>
        </authorList>
    </citation>
    <scope>NUCLEOTIDE SEQUENCE</scope>
    <source>
        <strain evidence="4">CBS 123565</strain>
    </source>
</reference>
<accession>A0AAN6UE62</accession>
<feature type="region of interest" description="Disordered" evidence="3">
    <location>
        <begin position="44"/>
        <end position="65"/>
    </location>
</feature>
<dbReference type="GO" id="GO:0003729">
    <property type="term" value="F:mRNA binding"/>
    <property type="evidence" value="ECO:0007669"/>
    <property type="project" value="TreeGrafter"/>
</dbReference>
<feature type="region of interest" description="Disordered" evidence="3">
    <location>
        <begin position="660"/>
        <end position="680"/>
    </location>
</feature>
<evidence type="ECO:0000313" key="4">
    <source>
        <dbReference type="EMBL" id="KAK4131327.1"/>
    </source>
</evidence>
<name>A0AAN6UE62_9PEZI</name>
<evidence type="ECO:0000313" key="5">
    <source>
        <dbReference type="Proteomes" id="UP001304895"/>
    </source>
</evidence>